<dbReference type="GO" id="GO:0005886">
    <property type="term" value="C:plasma membrane"/>
    <property type="evidence" value="ECO:0007669"/>
    <property type="project" value="TreeGrafter"/>
</dbReference>
<evidence type="ECO:0000256" key="1">
    <source>
        <dbReference type="SAM" id="Phobius"/>
    </source>
</evidence>
<gene>
    <name evidence="3" type="ORF">Q75_00665</name>
</gene>
<dbReference type="Pfam" id="PF16927">
    <property type="entry name" value="HisKA_7TM"/>
    <property type="match status" value="1"/>
</dbReference>
<protein>
    <submittedName>
        <fullName evidence="3">Diguanylate cyclase</fullName>
    </submittedName>
</protein>
<dbReference type="STRING" id="1150625.Q75_00665"/>
<dbReference type="NCBIfam" id="TIGR00254">
    <property type="entry name" value="GGDEF"/>
    <property type="match status" value="1"/>
</dbReference>
<dbReference type="Proteomes" id="UP000074108">
    <property type="component" value="Unassembled WGS sequence"/>
</dbReference>
<dbReference type="RefSeq" id="WP_059349991.1">
    <property type="nucleotide sequence ID" value="NZ_LDYG01000001.1"/>
</dbReference>
<proteinExistence type="predicted"/>
<dbReference type="GO" id="GO:0052621">
    <property type="term" value="F:diguanylate cyclase activity"/>
    <property type="evidence" value="ECO:0007669"/>
    <property type="project" value="TreeGrafter"/>
</dbReference>
<dbReference type="PANTHER" id="PTHR45138:SF9">
    <property type="entry name" value="DIGUANYLATE CYCLASE DGCM-RELATED"/>
    <property type="match status" value="1"/>
</dbReference>
<keyword evidence="1" id="KW-0472">Membrane</keyword>
<comment type="caution">
    <text evidence="3">The sequence shown here is derived from an EMBL/GenBank/DDBJ whole genome shotgun (WGS) entry which is preliminary data.</text>
</comment>
<dbReference type="InterPro" id="IPR029787">
    <property type="entry name" value="Nucleotide_cyclase"/>
</dbReference>
<dbReference type="InterPro" id="IPR000014">
    <property type="entry name" value="PAS"/>
</dbReference>
<dbReference type="PROSITE" id="PS50887">
    <property type="entry name" value="GGDEF"/>
    <property type="match status" value="1"/>
</dbReference>
<accession>A0A147KCQ5</accession>
<feature type="transmembrane region" description="Helical" evidence="1">
    <location>
        <begin position="145"/>
        <end position="166"/>
    </location>
</feature>
<dbReference type="EMBL" id="LDYG01000001">
    <property type="protein sequence ID" value="KUP09465.1"/>
    <property type="molecule type" value="Genomic_DNA"/>
</dbReference>
<feature type="transmembrane region" description="Helical" evidence="1">
    <location>
        <begin position="71"/>
        <end position="92"/>
    </location>
</feature>
<evidence type="ECO:0000259" key="2">
    <source>
        <dbReference type="PROSITE" id="PS50887"/>
    </source>
</evidence>
<dbReference type="GO" id="GO:0043709">
    <property type="term" value="P:cell adhesion involved in single-species biofilm formation"/>
    <property type="evidence" value="ECO:0007669"/>
    <property type="project" value="TreeGrafter"/>
</dbReference>
<dbReference type="SUPFAM" id="SSF55073">
    <property type="entry name" value="Nucleotide cyclase"/>
    <property type="match status" value="1"/>
</dbReference>
<evidence type="ECO:0000313" key="3">
    <source>
        <dbReference type="EMBL" id="KUP09465.1"/>
    </source>
</evidence>
<dbReference type="PATRIC" id="fig|1150625.3.peg.138"/>
<dbReference type="Gene3D" id="3.30.70.270">
    <property type="match status" value="1"/>
</dbReference>
<keyword evidence="1" id="KW-0812">Transmembrane</keyword>
<dbReference type="PANTHER" id="PTHR45138">
    <property type="entry name" value="REGULATORY COMPONENTS OF SENSORY TRANSDUCTION SYSTEM"/>
    <property type="match status" value="1"/>
</dbReference>
<feature type="transmembrane region" description="Helical" evidence="1">
    <location>
        <begin position="178"/>
        <end position="199"/>
    </location>
</feature>
<organism evidence="3 4">
    <name type="scientific">Bacillus coahuilensis p1.1.43</name>
    <dbReference type="NCBI Taxonomy" id="1150625"/>
    <lineage>
        <taxon>Bacteria</taxon>
        <taxon>Bacillati</taxon>
        <taxon>Bacillota</taxon>
        <taxon>Bacilli</taxon>
        <taxon>Bacillales</taxon>
        <taxon>Bacillaceae</taxon>
        <taxon>Bacillus</taxon>
    </lineage>
</organism>
<dbReference type="FunFam" id="3.30.70.270:FF:000001">
    <property type="entry name" value="Diguanylate cyclase domain protein"/>
    <property type="match status" value="1"/>
</dbReference>
<dbReference type="Gene3D" id="3.30.450.20">
    <property type="entry name" value="PAS domain"/>
    <property type="match status" value="1"/>
</dbReference>
<feature type="domain" description="GGDEF" evidence="2">
    <location>
        <begin position="383"/>
        <end position="516"/>
    </location>
</feature>
<sequence>MSSSLIVSITLISTSIVLNLYICLYVFIKRKHYMSIANVFLLHSVFSLIYCVGSVFLLMSTSLSEIKFWNTVLYAGMPFSATMGLLFIIKYLGIHFSKIASWSLMIVPMISFLMVATNDWHQLHYRVLELDPLQGAPFVYLEMGVWYIIHGFYTFGSMFGAVLLVVSRWRDTEDLYRPQLMSLLFGQLIPIVTAFVYLLGLTPTGIDPVPMVLWLTSLFYLWSISTSRMFTLIPIAKDAIFNSINDGVMVVDESRRLVEFNDACKRMFPDLDVSMFGDSFSVVWDTISDVSFPIELGRGSESSQQDLIQHRSKDATYTYQVQISNVQGSEGLLIIFTDMTEVKNLQSQLEHFAYYDELTGIYNRRAFFQYCEEAFQESKEQDTPFTIILTDIDYFKKVNDTYGHSVGDQVLEQVAKVCQSQLHGRELFARYGGEEFVLGVKGYTEEEGAALAEQLRSEVEALTIHTPDGKITVTLSLGVAALTKEDEALYQILNHADQALYRAKEAGRNRVCVYQNSTPELV</sequence>
<dbReference type="InterPro" id="IPR000160">
    <property type="entry name" value="GGDEF_dom"/>
</dbReference>
<dbReference type="CDD" id="cd01949">
    <property type="entry name" value="GGDEF"/>
    <property type="match status" value="1"/>
</dbReference>
<dbReference type="InterPro" id="IPR043128">
    <property type="entry name" value="Rev_trsase/Diguanyl_cyclase"/>
</dbReference>
<reference evidence="3 4" key="1">
    <citation type="journal article" date="2016" name="Front. Microbiol.">
        <title>Microevolution Analysis of Bacillus coahuilensis Unveils Differences in Phosphorus Acquisition Strategies and Their Regulation.</title>
        <authorList>
            <person name="Gomez-Lunar Z."/>
            <person name="Hernandez-Gonzalez I."/>
            <person name="Rodriguez-Torres M.D."/>
            <person name="Souza V."/>
            <person name="Olmedo-Alvarez G."/>
        </authorList>
    </citation>
    <scope>NUCLEOTIDE SEQUENCE [LARGE SCALE GENOMIC DNA]</scope>
    <source>
        <strain evidence="4">p1.1.43</strain>
    </source>
</reference>
<dbReference type="GO" id="GO:1902201">
    <property type="term" value="P:negative regulation of bacterial-type flagellum-dependent cell motility"/>
    <property type="evidence" value="ECO:0007669"/>
    <property type="project" value="TreeGrafter"/>
</dbReference>
<dbReference type="AlphaFoldDB" id="A0A147KCQ5"/>
<keyword evidence="4" id="KW-1185">Reference proteome</keyword>
<feature type="transmembrane region" description="Helical" evidence="1">
    <location>
        <begin position="99"/>
        <end position="117"/>
    </location>
</feature>
<evidence type="ECO:0000313" key="4">
    <source>
        <dbReference type="Proteomes" id="UP000074108"/>
    </source>
</evidence>
<dbReference type="Pfam" id="PF00990">
    <property type="entry name" value="GGDEF"/>
    <property type="match status" value="1"/>
</dbReference>
<dbReference type="InterPro" id="IPR031621">
    <property type="entry name" value="HisKA_7TM"/>
</dbReference>
<dbReference type="OrthoDB" id="9759607at2"/>
<dbReference type="Pfam" id="PF13188">
    <property type="entry name" value="PAS_8"/>
    <property type="match status" value="1"/>
</dbReference>
<feature type="transmembrane region" description="Helical" evidence="1">
    <location>
        <begin position="40"/>
        <end position="59"/>
    </location>
</feature>
<feature type="transmembrane region" description="Helical" evidence="1">
    <location>
        <begin position="6"/>
        <end position="28"/>
    </location>
</feature>
<dbReference type="InterPro" id="IPR050469">
    <property type="entry name" value="Diguanylate_Cyclase"/>
</dbReference>
<name>A0A147KCQ5_9BACI</name>
<dbReference type="SMART" id="SM00267">
    <property type="entry name" value="GGDEF"/>
    <property type="match status" value="1"/>
</dbReference>
<keyword evidence="1" id="KW-1133">Transmembrane helix</keyword>